<dbReference type="InterPro" id="IPR008949">
    <property type="entry name" value="Isoprenoid_synthase_dom_sf"/>
</dbReference>
<keyword evidence="2" id="KW-1185">Reference proteome</keyword>
<dbReference type="STRING" id="1227499.C493_17356"/>
<evidence type="ECO:0000313" key="1">
    <source>
        <dbReference type="EMBL" id="ELY51719.1"/>
    </source>
</evidence>
<accession>L9WQF6</accession>
<name>L9WQF6_9EURY</name>
<dbReference type="RefSeq" id="WP_007260732.1">
    <property type="nucleotide sequence ID" value="NZ_AOHZ01000081.1"/>
</dbReference>
<dbReference type="EMBL" id="AOHZ01000081">
    <property type="protein sequence ID" value="ELY51719.1"/>
    <property type="molecule type" value="Genomic_DNA"/>
</dbReference>
<dbReference type="eggNOG" id="arCOG07562">
    <property type="taxonomic scope" value="Archaea"/>
</dbReference>
<gene>
    <name evidence="1" type="ORF">C493_17356</name>
</gene>
<dbReference type="SUPFAM" id="SSF48576">
    <property type="entry name" value="Terpenoid synthases"/>
    <property type="match status" value="1"/>
</dbReference>
<comment type="caution">
    <text evidence="1">The sequence shown here is derived from an EMBL/GenBank/DDBJ whole genome shotgun (WGS) entry which is preliminary data.</text>
</comment>
<organism evidence="1 2">
    <name type="scientific">Natronolimnohabitans innermongolicus JCM 12255</name>
    <dbReference type="NCBI Taxonomy" id="1227499"/>
    <lineage>
        <taxon>Archaea</taxon>
        <taxon>Methanobacteriati</taxon>
        <taxon>Methanobacteriota</taxon>
        <taxon>Stenosarchaea group</taxon>
        <taxon>Halobacteria</taxon>
        <taxon>Halobacteriales</taxon>
        <taxon>Natrialbaceae</taxon>
        <taxon>Natronolimnohabitans</taxon>
    </lineage>
</organism>
<dbReference type="Proteomes" id="UP000011602">
    <property type="component" value="Unassembled WGS sequence"/>
</dbReference>
<proteinExistence type="predicted"/>
<reference evidence="1 2" key="1">
    <citation type="journal article" date="2014" name="PLoS Genet.">
        <title>Phylogenetically driven sequencing of extremely halophilic archaea reveals strategies for static and dynamic osmo-response.</title>
        <authorList>
            <person name="Becker E.A."/>
            <person name="Seitzer P.M."/>
            <person name="Tritt A."/>
            <person name="Larsen D."/>
            <person name="Krusor M."/>
            <person name="Yao A.I."/>
            <person name="Wu D."/>
            <person name="Madern D."/>
            <person name="Eisen J.A."/>
            <person name="Darling A.E."/>
            <person name="Facciotti M.T."/>
        </authorList>
    </citation>
    <scope>NUCLEOTIDE SEQUENCE [LARGE SCALE GENOMIC DNA]</scope>
    <source>
        <strain evidence="1 2">JCM 12255</strain>
    </source>
</reference>
<dbReference type="AlphaFoldDB" id="L9WQF6"/>
<dbReference type="OrthoDB" id="255611at2157"/>
<sequence length="331" mass="37623">MSVNVTFPTLEVESDPFADAPTRTLSETIQPFADAYDERIGDRDRTTWRWFDRVESEFRLSCLDEAHAQRARDAKVLATMFITVVDDVAERHGDRKTLEELLTVPFESRPAEPTRDGVDGEYVRFQQELWDGLLALYDQSPRAPAFEDLLRFDVRQALQSVDYSSLIADRPGLAGERELWTYDAHNMMIFVFADIDLANSPAFDAGELAAIRTVVDRTQRMARIGNWIGTWERELAEGDYSSGVVVRALESGLVSETELRAIHQSPTESTVEPVVDRIRDSEIEAAFVDRWCQEYDAAVAYADDVDSVDVCDYVESFEPIFRSQLARRPSD</sequence>
<protein>
    <submittedName>
        <fullName evidence="1">Uncharacterized protein</fullName>
    </submittedName>
</protein>
<evidence type="ECO:0000313" key="2">
    <source>
        <dbReference type="Proteomes" id="UP000011602"/>
    </source>
</evidence>
<dbReference type="PATRIC" id="fig|1227499.3.peg.3564"/>